<name>A0A5N5GQ51_9ROSA</name>
<dbReference type="InterPro" id="IPR052595">
    <property type="entry name" value="LRRC69/RLP"/>
</dbReference>
<organism evidence="14 15">
    <name type="scientific">Pyrus ussuriensis x Pyrus communis</name>
    <dbReference type="NCBI Taxonomy" id="2448454"/>
    <lineage>
        <taxon>Eukaryota</taxon>
        <taxon>Viridiplantae</taxon>
        <taxon>Streptophyta</taxon>
        <taxon>Embryophyta</taxon>
        <taxon>Tracheophyta</taxon>
        <taxon>Spermatophyta</taxon>
        <taxon>Magnoliopsida</taxon>
        <taxon>eudicotyledons</taxon>
        <taxon>Gunneridae</taxon>
        <taxon>Pentapetalae</taxon>
        <taxon>rosids</taxon>
        <taxon>fabids</taxon>
        <taxon>Rosales</taxon>
        <taxon>Rosaceae</taxon>
        <taxon>Amygdaloideae</taxon>
        <taxon>Maleae</taxon>
        <taxon>Pyrus</taxon>
    </lineage>
</organism>
<reference evidence="14 15" key="3">
    <citation type="submission" date="2019-11" db="EMBL/GenBank/DDBJ databases">
        <title>A de novo genome assembly of a pear dwarfing rootstock.</title>
        <authorList>
            <person name="Wang F."/>
            <person name="Wang J."/>
            <person name="Li S."/>
            <person name="Zhang Y."/>
            <person name="Fang M."/>
            <person name="Ma L."/>
            <person name="Zhao Y."/>
            <person name="Jiang S."/>
        </authorList>
    </citation>
    <scope>NUCLEOTIDE SEQUENCE [LARGE SCALE GENOMIC DNA]</scope>
    <source>
        <strain evidence="14">S2</strain>
        <tissue evidence="14">Leaf</tissue>
    </source>
</reference>
<dbReference type="AlphaFoldDB" id="A0A5N5GQ51"/>
<keyword evidence="5" id="KW-0433">Leucine-rich repeat</keyword>
<feature type="transmembrane region" description="Helical" evidence="11">
    <location>
        <begin position="679"/>
        <end position="701"/>
    </location>
</feature>
<comment type="caution">
    <text evidence="14">The sequence shown here is derived from an EMBL/GenBank/DDBJ whole genome shotgun (WGS) entry which is preliminary data.</text>
</comment>
<keyword evidence="7" id="KW-0677">Repeat</keyword>
<keyword evidence="14" id="KW-0675">Receptor</keyword>
<dbReference type="PRINTS" id="PR00019">
    <property type="entry name" value="LEURICHRPT"/>
</dbReference>
<evidence type="ECO:0000256" key="9">
    <source>
        <dbReference type="ARBA" id="ARBA00023136"/>
    </source>
</evidence>
<protein>
    <submittedName>
        <fullName evidence="14">Receptor-like protein 2</fullName>
    </submittedName>
</protein>
<dbReference type="Pfam" id="PF00560">
    <property type="entry name" value="LRR_1"/>
    <property type="match status" value="7"/>
</dbReference>
<feature type="domain" description="Leucine-rich repeat-containing N-terminal plant-type" evidence="13">
    <location>
        <begin position="24"/>
        <end position="58"/>
    </location>
</feature>
<evidence type="ECO:0000256" key="6">
    <source>
        <dbReference type="ARBA" id="ARBA00022692"/>
    </source>
</evidence>
<reference evidence="14 15" key="1">
    <citation type="submission" date="2019-09" db="EMBL/GenBank/DDBJ databases">
        <authorList>
            <person name="Ou C."/>
        </authorList>
    </citation>
    <scope>NUCLEOTIDE SEQUENCE [LARGE SCALE GENOMIC DNA]</scope>
    <source>
        <strain evidence="14">S2</strain>
        <tissue evidence="14">Leaf</tissue>
    </source>
</reference>
<feature type="signal peptide" evidence="12">
    <location>
        <begin position="1"/>
        <end position="21"/>
    </location>
</feature>
<keyword evidence="12" id="KW-0732">Signal</keyword>
<dbReference type="InterPro" id="IPR032675">
    <property type="entry name" value="LRR_dom_sf"/>
</dbReference>
<dbReference type="EMBL" id="SMOL01000402">
    <property type="protein sequence ID" value="KAB2616011.1"/>
    <property type="molecule type" value="Genomic_DNA"/>
</dbReference>
<feature type="chain" id="PRO_5024410653" evidence="12">
    <location>
        <begin position="22"/>
        <end position="745"/>
    </location>
</feature>
<keyword evidence="8 11" id="KW-1133">Transmembrane helix</keyword>
<evidence type="ECO:0000256" key="5">
    <source>
        <dbReference type="ARBA" id="ARBA00022614"/>
    </source>
</evidence>
<evidence type="ECO:0000256" key="12">
    <source>
        <dbReference type="SAM" id="SignalP"/>
    </source>
</evidence>
<dbReference type="SUPFAM" id="SSF52058">
    <property type="entry name" value="L domain-like"/>
    <property type="match status" value="3"/>
</dbReference>
<dbReference type="InterPro" id="IPR001611">
    <property type="entry name" value="Leu-rich_rpt"/>
</dbReference>
<comment type="subcellular location">
    <subcellularLocation>
        <location evidence="2">Cell membrane</location>
    </subcellularLocation>
    <subcellularLocation>
        <location evidence="1">Membrane</location>
        <topology evidence="1">Single-pass membrane protein</topology>
    </subcellularLocation>
</comment>
<evidence type="ECO:0000256" key="2">
    <source>
        <dbReference type="ARBA" id="ARBA00004236"/>
    </source>
</evidence>
<evidence type="ECO:0000256" key="1">
    <source>
        <dbReference type="ARBA" id="ARBA00004167"/>
    </source>
</evidence>
<evidence type="ECO:0000313" key="15">
    <source>
        <dbReference type="Proteomes" id="UP000327157"/>
    </source>
</evidence>
<dbReference type="PANTHER" id="PTHR48057:SF7">
    <property type="entry name" value="LEUCINE-RICH REPEAT SERINE_THREONINE-PROTEIN KINASE 1"/>
    <property type="match status" value="1"/>
</dbReference>
<keyword evidence="6 11" id="KW-0812">Transmembrane</keyword>
<sequence length="745" mass="82496">MAYGFLLILLFSHIISTNVHACNQTERGSLLSFASMLSSPPFNWTSVNCCHWKGITCNQDGLVTHLLLSSQGLKGAIFPSSSSLGNLTHLIHLNLSHNSLSGSLEIEFFSALNRLEILDLSFNLLSGKLPFSLPSHHIQTLDLSSNRFHGAIPSPFFQQARNLASFSVYNNSFSGLIPSSICLHSSPLIRLLDFSRNAFSGNISPGLGECSKLQIFRVGYNNLSGLLPKDIYNATKLEEIAFPSNSLHGAIGERIFNLTNLAILDLSFNQLTGVLPLHFGKLSKLKLLALDFNHFEGSLPPSLMNCTNLVEIHVAANNLDGDISMLNFSKLSHLSKFDLVRNHFTGTFPTSLYSCQSLKAIRLSANNISGQIQPEILALKSLSFLSLGGLTNIIGAMEILMHCKSLQSLFFSYSFKNEEMPADEAMVDFGRFQNLRFLSFFYCEFTGQMPLWLSKLKNVEILILTGSKITGSIPTSLGTLPKLLFLSLADNQISGEFPQELCGLPRLVHESTTTQVDDYIDLPILTATDLFYPRRLSIFPPTLDLSLNHIHGRIPTEISQIHLVHNLDLSGNYFSGNIPEQISNLKNLETLSLSMNHLSGNIPLSLASLNFLKSFNVSYNNLEGPIPTSTQLQSFNASAFEGNSKLCGSPLPNECLPIKSIDADSKNNQGVDNEHEFPWLYIFTALGFIVGFWGVCGSLIVKKTWRYAYFKFLDNLFSRVPNNAGFVRNKCHSFSNSMFNINNSF</sequence>
<dbReference type="Gene3D" id="3.80.10.10">
    <property type="entry name" value="Ribonuclease Inhibitor"/>
    <property type="match status" value="4"/>
</dbReference>
<evidence type="ECO:0000256" key="10">
    <source>
        <dbReference type="ARBA" id="ARBA00023180"/>
    </source>
</evidence>
<dbReference type="OrthoDB" id="1740823at2759"/>
<dbReference type="SMART" id="SM00369">
    <property type="entry name" value="LRR_TYP"/>
    <property type="match status" value="6"/>
</dbReference>
<accession>A0A5N5GQ51</accession>
<evidence type="ECO:0000256" key="3">
    <source>
        <dbReference type="ARBA" id="ARBA00009592"/>
    </source>
</evidence>
<evidence type="ECO:0000256" key="11">
    <source>
        <dbReference type="SAM" id="Phobius"/>
    </source>
</evidence>
<dbReference type="InterPro" id="IPR013210">
    <property type="entry name" value="LRR_N_plant-typ"/>
</dbReference>
<keyword evidence="15" id="KW-1185">Reference proteome</keyword>
<evidence type="ECO:0000313" key="14">
    <source>
        <dbReference type="EMBL" id="KAB2616011.1"/>
    </source>
</evidence>
<comment type="similarity">
    <text evidence="3">Belongs to the RLP family.</text>
</comment>
<dbReference type="Proteomes" id="UP000327157">
    <property type="component" value="Chromosome 3"/>
</dbReference>
<evidence type="ECO:0000256" key="8">
    <source>
        <dbReference type="ARBA" id="ARBA00022989"/>
    </source>
</evidence>
<keyword evidence="10" id="KW-0325">Glycoprotein</keyword>
<dbReference type="FunFam" id="3.80.10.10:FF:000095">
    <property type="entry name" value="LRR receptor-like serine/threonine-protein kinase GSO1"/>
    <property type="match status" value="1"/>
</dbReference>
<dbReference type="InterPro" id="IPR003591">
    <property type="entry name" value="Leu-rich_rpt_typical-subtyp"/>
</dbReference>
<keyword evidence="9 11" id="KW-0472">Membrane</keyword>
<dbReference type="PANTHER" id="PTHR48057">
    <property type="entry name" value="LEUCINE-RICH REPEAT SERINE/THREONINE-PROTEIN KINASE 1"/>
    <property type="match status" value="1"/>
</dbReference>
<evidence type="ECO:0000256" key="7">
    <source>
        <dbReference type="ARBA" id="ARBA00022737"/>
    </source>
</evidence>
<evidence type="ECO:0000256" key="4">
    <source>
        <dbReference type="ARBA" id="ARBA00022475"/>
    </source>
</evidence>
<reference evidence="15" key="2">
    <citation type="submission" date="2019-10" db="EMBL/GenBank/DDBJ databases">
        <title>A de novo genome assembly of a pear dwarfing rootstock.</title>
        <authorList>
            <person name="Wang F."/>
            <person name="Wang J."/>
            <person name="Li S."/>
            <person name="Zhang Y."/>
            <person name="Fang M."/>
            <person name="Ma L."/>
            <person name="Zhao Y."/>
            <person name="Jiang S."/>
        </authorList>
    </citation>
    <scope>NUCLEOTIDE SEQUENCE [LARGE SCALE GENOMIC DNA]</scope>
</reference>
<evidence type="ECO:0000259" key="13">
    <source>
        <dbReference type="Pfam" id="PF08263"/>
    </source>
</evidence>
<gene>
    <name evidence="14" type="ORF">D8674_022599</name>
</gene>
<dbReference type="FunFam" id="3.80.10.10:FF:000213">
    <property type="entry name" value="Tyrosine-sulfated glycopeptide receptor 1"/>
    <property type="match status" value="1"/>
</dbReference>
<proteinExistence type="inferred from homology"/>
<keyword evidence="4" id="KW-1003">Cell membrane</keyword>
<dbReference type="GO" id="GO:0005886">
    <property type="term" value="C:plasma membrane"/>
    <property type="evidence" value="ECO:0007669"/>
    <property type="project" value="UniProtKB-SubCell"/>
</dbReference>
<dbReference type="Pfam" id="PF08263">
    <property type="entry name" value="LRRNT_2"/>
    <property type="match status" value="1"/>
</dbReference>